<evidence type="ECO:0000259" key="7">
    <source>
        <dbReference type="PROSITE" id="PS51471"/>
    </source>
</evidence>
<keyword evidence="9" id="KW-1185">Reference proteome</keyword>
<dbReference type="PANTHER" id="PTHR14650:SF1">
    <property type="entry name" value="2-OXOGLUTARATE AND IRON-DEPENDENT OXYGENASE DOMAIN-CONTAINING PROTEIN 3"/>
    <property type="match status" value="1"/>
</dbReference>
<dbReference type="GO" id="GO:0016705">
    <property type="term" value="F:oxidoreductase activity, acting on paired donors, with incorporation or reduction of molecular oxygen"/>
    <property type="evidence" value="ECO:0007669"/>
    <property type="project" value="InterPro"/>
</dbReference>
<comment type="cofactor">
    <cofactor evidence="1">
        <name>L-ascorbate</name>
        <dbReference type="ChEBI" id="CHEBI:38290"/>
    </cofactor>
</comment>
<accession>A0A821QL40</accession>
<keyword evidence="3" id="KW-0223">Dioxygenase</keyword>
<organism evidence="8 9">
    <name type="scientific">Pieris macdunnoughi</name>
    <dbReference type="NCBI Taxonomy" id="345717"/>
    <lineage>
        <taxon>Eukaryota</taxon>
        <taxon>Metazoa</taxon>
        <taxon>Ecdysozoa</taxon>
        <taxon>Arthropoda</taxon>
        <taxon>Hexapoda</taxon>
        <taxon>Insecta</taxon>
        <taxon>Pterygota</taxon>
        <taxon>Neoptera</taxon>
        <taxon>Endopterygota</taxon>
        <taxon>Lepidoptera</taxon>
        <taxon>Glossata</taxon>
        <taxon>Ditrysia</taxon>
        <taxon>Papilionoidea</taxon>
        <taxon>Pieridae</taxon>
        <taxon>Pierinae</taxon>
        <taxon>Pieris</taxon>
    </lineage>
</organism>
<dbReference type="PANTHER" id="PTHR14650">
    <property type="entry name" value="PROLYL HYDROXYLASE-RELATED"/>
    <property type="match status" value="1"/>
</dbReference>
<sequence>MNDIKRRGKLVKKSDTVNELNFKDNKNGKHKPSIHKGLPLRVLSRGVVIASLLIVVYFTSKDELRTFARQNEVLSGKVQPLQCSPQYLKEINSYDGCVPKSCKRFVFDTVVSLTEVEGLLAIAKKGLKHGRSLGGASVIDLHSGAMSKGQAFINIYESHSMKNLFTEDDFNLYRSVKEKVKYTIANHFNVNADKIYLTHPTFISEMTSRNAVTKHDEYWHSHVDKETYPSFHYTSLVYLSDYNINFEGGRFVFIDEKYNTTIEPKKGRLSIFTSGHENLHFVEKVKSGVRYAMTIAFTCDKKQAIQDPSIDKYNIP</sequence>
<feature type="domain" description="Fe2OG dioxygenase" evidence="7">
    <location>
        <begin position="197"/>
        <end position="301"/>
    </location>
</feature>
<evidence type="ECO:0000256" key="2">
    <source>
        <dbReference type="ARBA" id="ARBA00022723"/>
    </source>
</evidence>
<reference evidence="8" key="1">
    <citation type="submission" date="2021-02" db="EMBL/GenBank/DDBJ databases">
        <authorList>
            <person name="Steward A R."/>
        </authorList>
    </citation>
    <scope>NUCLEOTIDE SEQUENCE</scope>
</reference>
<gene>
    <name evidence="8" type="ORF">PMACD_LOCUS4985</name>
</gene>
<keyword evidence="6" id="KW-0812">Transmembrane</keyword>
<evidence type="ECO:0000256" key="1">
    <source>
        <dbReference type="ARBA" id="ARBA00001961"/>
    </source>
</evidence>
<proteinExistence type="predicted"/>
<evidence type="ECO:0000256" key="3">
    <source>
        <dbReference type="ARBA" id="ARBA00022964"/>
    </source>
</evidence>
<keyword evidence="6" id="KW-0472">Membrane</keyword>
<keyword evidence="2" id="KW-0479">Metal-binding</keyword>
<feature type="transmembrane region" description="Helical" evidence="6">
    <location>
        <begin position="42"/>
        <end position="60"/>
    </location>
</feature>
<evidence type="ECO:0000256" key="6">
    <source>
        <dbReference type="SAM" id="Phobius"/>
    </source>
</evidence>
<dbReference type="GO" id="GO:0016020">
    <property type="term" value="C:membrane"/>
    <property type="evidence" value="ECO:0007669"/>
    <property type="project" value="TreeGrafter"/>
</dbReference>
<dbReference type="GO" id="GO:0051213">
    <property type="term" value="F:dioxygenase activity"/>
    <property type="evidence" value="ECO:0007669"/>
    <property type="project" value="UniProtKB-KW"/>
</dbReference>
<keyword evidence="4" id="KW-0560">Oxidoreductase</keyword>
<dbReference type="AlphaFoldDB" id="A0A821QL40"/>
<dbReference type="Pfam" id="PF13640">
    <property type="entry name" value="2OG-FeII_Oxy_3"/>
    <property type="match status" value="1"/>
</dbReference>
<dbReference type="OrthoDB" id="427071at2759"/>
<evidence type="ECO:0000256" key="4">
    <source>
        <dbReference type="ARBA" id="ARBA00023002"/>
    </source>
</evidence>
<evidence type="ECO:0000313" key="8">
    <source>
        <dbReference type="EMBL" id="CAF4827021.1"/>
    </source>
</evidence>
<protein>
    <recommendedName>
        <fullName evidence="7">Fe2OG dioxygenase domain-containing protein</fullName>
    </recommendedName>
</protein>
<dbReference type="EMBL" id="CAJOBZ010000009">
    <property type="protein sequence ID" value="CAF4827021.1"/>
    <property type="molecule type" value="Genomic_DNA"/>
</dbReference>
<dbReference type="InterPro" id="IPR039210">
    <property type="entry name" value="OGFOD3"/>
</dbReference>
<evidence type="ECO:0000256" key="5">
    <source>
        <dbReference type="ARBA" id="ARBA00023004"/>
    </source>
</evidence>
<comment type="caution">
    <text evidence="8">The sequence shown here is derived from an EMBL/GenBank/DDBJ whole genome shotgun (WGS) entry which is preliminary data.</text>
</comment>
<dbReference type="GO" id="GO:0005506">
    <property type="term" value="F:iron ion binding"/>
    <property type="evidence" value="ECO:0007669"/>
    <property type="project" value="InterPro"/>
</dbReference>
<evidence type="ECO:0000313" key="9">
    <source>
        <dbReference type="Proteomes" id="UP000663880"/>
    </source>
</evidence>
<dbReference type="InterPro" id="IPR006620">
    <property type="entry name" value="Pro_4_hyd_alph"/>
</dbReference>
<keyword evidence="6" id="KW-1133">Transmembrane helix</keyword>
<dbReference type="PROSITE" id="PS51471">
    <property type="entry name" value="FE2OG_OXY"/>
    <property type="match status" value="1"/>
</dbReference>
<dbReference type="Proteomes" id="UP000663880">
    <property type="component" value="Unassembled WGS sequence"/>
</dbReference>
<dbReference type="SMART" id="SM00702">
    <property type="entry name" value="P4Hc"/>
    <property type="match status" value="1"/>
</dbReference>
<dbReference type="InterPro" id="IPR005123">
    <property type="entry name" value="Oxoglu/Fe-dep_dioxygenase_dom"/>
</dbReference>
<dbReference type="Gene3D" id="2.60.120.620">
    <property type="entry name" value="q2cbj1_9rhob like domain"/>
    <property type="match status" value="1"/>
</dbReference>
<keyword evidence="5" id="KW-0408">Iron</keyword>
<dbReference type="InterPro" id="IPR044862">
    <property type="entry name" value="Pro_4_hyd_alph_FE2OG_OXY"/>
</dbReference>
<name>A0A821QL40_9NEOP</name>
<dbReference type="GO" id="GO:0031418">
    <property type="term" value="F:L-ascorbic acid binding"/>
    <property type="evidence" value="ECO:0007669"/>
    <property type="project" value="InterPro"/>
</dbReference>